<accession>A0A811NUT6</accession>
<reference evidence="2" key="1">
    <citation type="submission" date="2020-10" db="EMBL/GenBank/DDBJ databases">
        <authorList>
            <person name="Han B."/>
            <person name="Lu T."/>
            <person name="Zhao Q."/>
            <person name="Huang X."/>
            <person name="Zhao Y."/>
        </authorList>
    </citation>
    <scope>NUCLEOTIDE SEQUENCE</scope>
</reference>
<comment type="caution">
    <text evidence="2">The sequence shown here is derived from an EMBL/GenBank/DDBJ whole genome shotgun (WGS) entry which is preliminary data.</text>
</comment>
<dbReference type="GO" id="GO:0004672">
    <property type="term" value="F:protein kinase activity"/>
    <property type="evidence" value="ECO:0007669"/>
    <property type="project" value="InterPro"/>
</dbReference>
<dbReference type="GO" id="GO:0005524">
    <property type="term" value="F:ATP binding"/>
    <property type="evidence" value="ECO:0007669"/>
    <property type="project" value="InterPro"/>
</dbReference>
<dbReference type="Gene3D" id="3.30.200.20">
    <property type="entry name" value="Phosphorylase Kinase, domain 1"/>
    <property type="match status" value="1"/>
</dbReference>
<dbReference type="PANTHER" id="PTHR45707:SF59">
    <property type="entry name" value="PROTEIN KINASE DOMAIN-CONTAINING PROTEIN"/>
    <property type="match status" value="1"/>
</dbReference>
<dbReference type="SUPFAM" id="SSF56112">
    <property type="entry name" value="Protein kinase-like (PK-like)"/>
    <property type="match status" value="1"/>
</dbReference>
<proteinExistence type="predicted"/>
<dbReference type="EMBL" id="CAJGYO010000005">
    <property type="protein sequence ID" value="CAD6227854.1"/>
    <property type="molecule type" value="Genomic_DNA"/>
</dbReference>
<feature type="domain" description="Protein kinase" evidence="1">
    <location>
        <begin position="37"/>
        <end position="199"/>
    </location>
</feature>
<dbReference type="InterPro" id="IPR001245">
    <property type="entry name" value="Ser-Thr/Tyr_kinase_cat_dom"/>
</dbReference>
<dbReference type="AlphaFoldDB" id="A0A811NUT6"/>
<name>A0A811NUT6_9POAL</name>
<protein>
    <recommendedName>
        <fullName evidence="1">Protein kinase domain-containing protein</fullName>
    </recommendedName>
</protein>
<evidence type="ECO:0000313" key="3">
    <source>
        <dbReference type="Proteomes" id="UP000604825"/>
    </source>
</evidence>
<evidence type="ECO:0000259" key="1">
    <source>
        <dbReference type="PROSITE" id="PS50011"/>
    </source>
</evidence>
<dbReference type="InterPro" id="IPR000719">
    <property type="entry name" value="Prot_kinase_dom"/>
</dbReference>
<evidence type="ECO:0000313" key="2">
    <source>
        <dbReference type="EMBL" id="CAD6227854.1"/>
    </source>
</evidence>
<keyword evidence="3" id="KW-1185">Reference proteome</keyword>
<sequence length="199" mass="22304">MTGEASTMESTQNETSLLSTLPKELPLEFFIQITSGFSKERIIRGSAFGTFYKGILQNGQVVSVKKLAENMQIPAGRQFHSEATNLFVAQHQNIVKLLGFCGQSTKKMVKRNGRFILVDKDEFVLCYEHVPRGSLRHYLSEKQLCYNGEESIMTTGKAILPLLSTGEAILPLLTIATMIQLETWLHTNPPPEVNTQEQK</sequence>
<dbReference type="InterPro" id="IPR011009">
    <property type="entry name" value="Kinase-like_dom_sf"/>
</dbReference>
<dbReference type="Proteomes" id="UP000604825">
    <property type="component" value="Unassembled WGS sequence"/>
</dbReference>
<dbReference type="Pfam" id="PF07714">
    <property type="entry name" value="PK_Tyr_Ser-Thr"/>
    <property type="match status" value="1"/>
</dbReference>
<gene>
    <name evidence="2" type="ORF">NCGR_LOCUS18796</name>
</gene>
<dbReference type="OrthoDB" id="73209at2759"/>
<dbReference type="PANTHER" id="PTHR45707">
    <property type="entry name" value="C2 CALCIUM/LIPID-BINDING PLANT PHOSPHORIBOSYLTRANSFERASE FAMILY PROTEIN"/>
    <property type="match status" value="1"/>
</dbReference>
<organism evidence="2 3">
    <name type="scientific">Miscanthus lutarioriparius</name>
    <dbReference type="NCBI Taxonomy" id="422564"/>
    <lineage>
        <taxon>Eukaryota</taxon>
        <taxon>Viridiplantae</taxon>
        <taxon>Streptophyta</taxon>
        <taxon>Embryophyta</taxon>
        <taxon>Tracheophyta</taxon>
        <taxon>Spermatophyta</taxon>
        <taxon>Magnoliopsida</taxon>
        <taxon>Liliopsida</taxon>
        <taxon>Poales</taxon>
        <taxon>Poaceae</taxon>
        <taxon>PACMAD clade</taxon>
        <taxon>Panicoideae</taxon>
        <taxon>Andropogonodae</taxon>
        <taxon>Andropogoneae</taxon>
        <taxon>Saccharinae</taxon>
        <taxon>Miscanthus</taxon>
    </lineage>
</organism>
<dbReference type="PROSITE" id="PS50011">
    <property type="entry name" value="PROTEIN_KINASE_DOM"/>
    <property type="match status" value="1"/>
</dbReference>